<dbReference type="SUPFAM" id="SSF56053">
    <property type="entry name" value="Ribosomal protein L6"/>
    <property type="match status" value="1"/>
</dbReference>
<evidence type="ECO:0000313" key="5">
    <source>
        <dbReference type="Proteomes" id="UP000700334"/>
    </source>
</evidence>
<evidence type="ECO:0000256" key="3">
    <source>
        <dbReference type="ARBA" id="ARBA00023274"/>
    </source>
</evidence>
<feature type="non-terminal residue" evidence="4">
    <location>
        <position position="124"/>
    </location>
</feature>
<dbReference type="Proteomes" id="UP000700334">
    <property type="component" value="Unassembled WGS sequence"/>
</dbReference>
<name>A0A8J5ZZ09_GALPY</name>
<dbReference type="GO" id="GO:0022625">
    <property type="term" value="C:cytosolic large ribosomal subunit"/>
    <property type="evidence" value="ECO:0007669"/>
    <property type="project" value="TreeGrafter"/>
</dbReference>
<keyword evidence="5" id="KW-1185">Reference proteome</keyword>
<evidence type="ECO:0000313" key="4">
    <source>
        <dbReference type="EMBL" id="KAG8507475.1"/>
    </source>
</evidence>
<dbReference type="InterPro" id="IPR000702">
    <property type="entry name" value="Ribosomal_uL6-like"/>
</dbReference>
<dbReference type="GO" id="GO:0002181">
    <property type="term" value="P:cytoplasmic translation"/>
    <property type="evidence" value="ECO:0007669"/>
    <property type="project" value="TreeGrafter"/>
</dbReference>
<dbReference type="PANTHER" id="PTHR11655:SF46">
    <property type="entry name" value="LARGE RIBOSOMAL SUBUNIT PROTEIN UL6"/>
    <property type="match status" value="1"/>
</dbReference>
<reference evidence="4" key="1">
    <citation type="journal article" date="2021" name="Evol. Appl.">
        <title>The genome of the Pyrenean desman and the effects of bottlenecks and inbreeding on the genomic landscape of an endangered species.</title>
        <authorList>
            <person name="Escoda L."/>
            <person name="Castresana J."/>
        </authorList>
    </citation>
    <scope>NUCLEOTIDE SEQUENCE</scope>
    <source>
        <strain evidence="4">IBE-C5619</strain>
    </source>
</reference>
<dbReference type="Gene3D" id="3.90.930.12">
    <property type="entry name" value="Ribosomal protein L6, alpha-beta domain"/>
    <property type="match status" value="1"/>
</dbReference>
<evidence type="ECO:0000256" key="2">
    <source>
        <dbReference type="ARBA" id="ARBA00022980"/>
    </source>
</evidence>
<organism evidence="4 5">
    <name type="scientific">Galemys pyrenaicus</name>
    <name type="common">Iberian desman</name>
    <name type="synonym">Pyrenean desman</name>
    <dbReference type="NCBI Taxonomy" id="202257"/>
    <lineage>
        <taxon>Eukaryota</taxon>
        <taxon>Metazoa</taxon>
        <taxon>Chordata</taxon>
        <taxon>Craniata</taxon>
        <taxon>Vertebrata</taxon>
        <taxon>Euteleostomi</taxon>
        <taxon>Mammalia</taxon>
        <taxon>Eutheria</taxon>
        <taxon>Laurasiatheria</taxon>
        <taxon>Eulipotyphla</taxon>
        <taxon>Talpidae</taxon>
        <taxon>Galemys</taxon>
    </lineage>
</organism>
<dbReference type="EMBL" id="JAGFMF010012102">
    <property type="protein sequence ID" value="KAG8507475.1"/>
    <property type="molecule type" value="Genomic_DNA"/>
</dbReference>
<sequence>APEEGLNHINVQLSLLGKKKRLRVDKWWGNREELATVRIVCSHQQNMIKGVTLGFRYKMRSVYAPFPLNIVIQENGSLGSDETRRCLFSVSSPEGKPRQLKQGYQEFLDGIYVSEKGTVQQADE</sequence>
<gene>
    <name evidence="4" type="ORF">J0S82_013177</name>
</gene>
<dbReference type="InterPro" id="IPR036789">
    <property type="entry name" value="Ribosomal_uL6-like_a/b-dom_sf"/>
</dbReference>
<comment type="caution">
    <text evidence="4">The sequence shown here is derived from an EMBL/GenBank/DDBJ whole genome shotgun (WGS) entry which is preliminary data.</text>
</comment>
<dbReference type="GO" id="GO:0019843">
    <property type="term" value="F:rRNA binding"/>
    <property type="evidence" value="ECO:0007669"/>
    <property type="project" value="InterPro"/>
</dbReference>
<dbReference type="OrthoDB" id="10252633at2759"/>
<accession>A0A8J5ZZ09</accession>
<comment type="similarity">
    <text evidence="1">Belongs to the universal ribosomal protein uL6 family.</text>
</comment>
<keyword evidence="3" id="KW-0687">Ribonucleoprotein</keyword>
<proteinExistence type="inferred from homology"/>
<evidence type="ECO:0000256" key="1">
    <source>
        <dbReference type="ARBA" id="ARBA00009356"/>
    </source>
</evidence>
<dbReference type="GO" id="GO:0003735">
    <property type="term" value="F:structural constituent of ribosome"/>
    <property type="evidence" value="ECO:0007669"/>
    <property type="project" value="InterPro"/>
</dbReference>
<dbReference type="AlphaFoldDB" id="A0A8J5ZZ09"/>
<protein>
    <submittedName>
        <fullName evidence="4">60S ribosomal protein L9</fullName>
    </submittedName>
</protein>
<keyword evidence="2 4" id="KW-0689">Ribosomal protein</keyword>
<dbReference type="PANTHER" id="PTHR11655">
    <property type="entry name" value="60S/50S RIBOSOMAL PROTEIN L6/L9"/>
    <property type="match status" value="1"/>
</dbReference>